<keyword evidence="8" id="KW-0472">Membrane</keyword>
<sequence length="116" mass="13434">MSLCVAGRWPVELSIEVKAVPVLLFPSVTICNINPLKKENMRSGQFQEKSAVLTLGKDDMIYDDYSDDLMNEMTGKAFNYMLFYDYKYDPVDEMAVRQTCYMTTKIGRPHRRTTDK</sequence>
<evidence type="ECO:0000256" key="7">
    <source>
        <dbReference type="ARBA" id="ARBA00023065"/>
    </source>
</evidence>
<evidence type="ECO:0000256" key="4">
    <source>
        <dbReference type="ARBA" id="ARBA00022692"/>
    </source>
</evidence>
<keyword evidence="4 11" id="KW-0812">Transmembrane</keyword>
<dbReference type="EMBL" id="JAIWYP010000015">
    <property type="protein sequence ID" value="KAH3702983.1"/>
    <property type="molecule type" value="Genomic_DNA"/>
</dbReference>
<dbReference type="AlphaFoldDB" id="A0A9D3YPT4"/>
<dbReference type="GO" id="GO:0005272">
    <property type="term" value="F:sodium channel activity"/>
    <property type="evidence" value="ECO:0007669"/>
    <property type="project" value="UniProtKB-KW"/>
</dbReference>
<dbReference type="Proteomes" id="UP000828390">
    <property type="component" value="Unassembled WGS sequence"/>
</dbReference>
<keyword evidence="7 11" id="KW-0406">Ion transport</keyword>
<evidence type="ECO:0000256" key="9">
    <source>
        <dbReference type="ARBA" id="ARBA00023201"/>
    </source>
</evidence>
<reference evidence="12" key="2">
    <citation type="submission" date="2020-11" db="EMBL/GenBank/DDBJ databases">
        <authorList>
            <person name="McCartney M.A."/>
            <person name="Auch B."/>
            <person name="Kono T."/>
            <person name="Mallez S."/>
            <person name="Becker A."/>
            <person name="Gohl D.M."/>
            <person name="Silverstein K.A.T."/>
            <person name="Koren S."/>
            <person name="Bechman K.B."/>
            <person name="Herman A."/>
            <person name="Abrahante J.E."/>
            <person name="Garbe J."/>
        </authorList>
    </citation>
    <scope>NUCLEOTIDE SEQUENCE</scope>
    <source>
        <strain evidence="12">Duluth1</strain>
        <tissue evidence="12">Whole animal</tissue>
    </source>
</reference>
<organism evidence="12 13">
    <name type="scientific">Dreissena polymorpha</name>
    <name type="common">Zebra mussel</name>
    <name type="synonym">Mytilus polymorpha</name>
    <dbReference type="NCBI Taxonomy" id="45954"/>
    <lineage>
        <taxon>Eukaryota</taxon>
        <taxon>Metazoa</taxon>
        <taxon>Spiralia</taxon>
        <taxon>Lophotrochozoa</taxon>
        <taxon>Mollusca</taxon>
        <taxon>Bivalvia</taxon>
        <taxon>Autobranchia</taxon>
        <taxon>Heteroconchia</taxon>
        <taxon>Euheterodonta</taxon>
        <taxon>Imparidentia</taxon>
        <taxon>Neoheterodontei</taxon>
        <taxon>Myida</taxon>
        <taxon>Dreissenoidea</taxon>
        <taxon>Dreissenidae</taxon>
        <taxon>Dreissena</taxon>
    </lineage>
</organism>
<evidence type="ECO:0000256" key="5">
    <source>
        <dbReference type="ARBA" id="ARBA00022989"/>
    </source>
</evidence>
<accession>A0A9D3YPT4</accession>
<evidence type="ECO:0000256" key="3">
    <source>
        <dbReference type="ARBA" id="ARBA00022461"/>
    </source>
</evidence>
<keyword evidence="2 11" id="KW-0813">Transport</keyword>
<keyword evidence="5" id="KW-1133">Transmembrane helix</keyword>
<name>A0A9D3YPT4_DREPO</name>
<dbReference type="InterPro" id="IPR001873">
    <property type="entry name" value="ENaC"/>
</dbReference>
<keyword evidence="13" id="KW-1185">Reference proteome</keyword>
<evidence type="ECO:0000256" key="1">
    <source>
        <dbReference type="ARBA" id="ARBA00004141"/>
    </source>
</evidence>
<evidence type="ECO:0000313" key="12">
    <source>
        <dbReference type="EMBL" id="KAH3702983.1"/>
    </source>
</evidence>
<comment type="similarity">
    <text evidence="11">Belongs to the amiloride-sensitive sodium channel (TC 1.A.6) family.</text>
</comment>
<evidence type="ECO:0000256" key="8">
    <source>
        <dbReference type="ARBA" id="ARBA00023136"/>
    </source>
</evidence>
<gene>
    <name evidence="12" type="ORF">DPMN_078011</name>
</gene>
<dbReference type="GO" id="GO:0016020">
    <property type="term" value="C:membrane"/>
    <property type="evidence" value="ECO:0007669"/>
    <property type="project" value="UniProtKB-SubCell"/>
</dbReference>
<evidence type="ECO:0000256" key="2">
    <source>
        <dbReference type="ARBA" id="ARBA00022448"/>
    </source>
</evidence>
<evidence type="ECO:0000256" key="10">
    <source>
        <dbReference type="ARBA" id="ARBA00023303"/>
    </source>
</evidence>
<proteinExistence type="inferred from homology"/>
<dbReference type="Pfam" id="PF00858">
    <property type="entry name" value="ASC"/>
    <property type="match status" value="1"/>
</dbReference>
<evidence type="ECO:0000256" key="11">
    <source>
        <dbReference type="RuleBase" id="RU000679"/>
    </source>
</evidence>
<comment type="caution">
    <text evidence="12">The sequence shown here is derived from an EMBL/GenBank/DDBJ whole genome shotgun (WGS) entry which is preliminary data.</text>
</comment>
<keyword evidence="9 11" id="KW-0739">Sodium transport</keyword>
<evidence type="ECO:0000256" key="6">
    <source>
        <dbReference type="ARBA" id="ARBA00023053"/>
    </source>
</evidence>
<keyword evidence="6" id="KW-0915">Sodium</keyword>
<keyword evidence="3 11" id="KW-0894">Sodium channel</keyword>
<evidence type="ECO:0000313" key="13">
    <source>
        <dbReference type="Proteomes" id="UP000828390"/>
    </source>
</evidence>
<protein>
    <submittedName>
        <fullName evidence="12">Uncharacterized protein</fullName>
    </submittedName>
</protein>
<keyword evidence="10 11" id="KW-0407">Ion channel</keyword>
<comment type="subcellular location">
    <subcellularLocation>
        <location evidence="1">Membrane</location>
        <topology evidence="1">Multi-pass membrane protein</topology>
    </subcellularLocation>
</comment>
<reference evidence="12" key="1">
    <citation type="journal article" date="2019" name="bioRxiv">
        <title>The Genome of the Zebra Mussel, Dreissena polymorpha: A Resource for Invasive Species Research.</title>
        <authorList>
            <person name="McCartney M.A."/>
            <person name="Auch B."/>
            <person name="Kono T."/>
            <person name="Mallez S."/>
            <person name="Zhang Y."/>
            <person name="Obille A."/>
            <person name="Becker A."/>
            <person name="Abrahante J.E."/>
            <person name="Garbe J."/>
            <person name="Badalamenti J.P."/>
            <person name="Herman A."/>
            <person name="Mangelson H."/>
            <person name="Liachko I."/>
            <person name="Sullivan S."/>
            <person name="Sone E.D."/>
            <person name="Koren S."/>
            <person name="Silverstein K.A.T."/>
            <person name="Beckman K.B."/>
            <person name="Gohl D.M."/>
        </authorList>
    </citation>
    <scope>NUCLEOTIDE SEQUENCE</scope>
    <source>
        <strain evidence="12">Duluth1</strain>
        <tissue evidence="12">Whole animal</tissue>
    </source>
</reference>